<name>A0ACD1H451_9EURO</name>
<dbReference type="EMBL" id="KZ824967">
    <property type="protein sequence ID" value="RAH68279.1"/>
    <property type="molecule type" value="Genomic_DNA"/>
</dbReference>
<keyword evidence="2" id="KW-1185">Reference proteome</keyword>
<evidence type="ECO:0000313" key="1">
    <source>
        <dbReference type="EMBL" id="RAH68279.1"/>
    </source>
</evidence>
<proteinExistence type="predicted"/>
<gene>
    <name evidence="1" type="ORF">BO66DRAFT_412861</name>
</gene>
<evidence type="ECO:0000313" key="2">
    <source>
        <dbReference type="Proteomes" id="UP000249661"/>
    </source>
</evidence>
<accession>A0ACD1H451</accession>
<protein>
    <submittedName>
        <fullName evidence="1">Uncharacterized protein</fullName>
    </submittedName>
</protein>
<sequence length="383" mass="42772">MGLRSSLLNALDAIETPAAFASSGEIGFVDPGVFVHGMGPIYLPLDESQARQMIEQAHQAPYGKGSETIIDTSFELRRPNWNTFLERVVAGVARELDLDSTVHAELYKMLIYEEGAMFKPHTDTEKAPGMVATLVIGLPSAHEGGEVVVNHRGQQKTFKLSNTQCSHASWYSDVVHEVLPVTSGYRWVLTYNLALDASQPRPAGGLQPPDTSHLYKTLKLWVEQDASLGPTSHFWYQLDHEYTEASISLRALKTRDLACVQALYEISTMLPVDIFLAVLEKIEHGTCDYDEDDLWRDPYKVMYSEGLNHSLVDVTSTTYKVKSLVDLDGKKVLRGRTLDAKSILQADCFEDVSPEESYQGYFGNEGPDVTHWYRVTVKPPLTI</sequence>
<organism evidence="1 2">
    <name type="scientific">Aspergillus aculeatinus CBS 121060</name>
    <dbReference type="NCBI Taxonomy" id="1448322"/>
    <lineage>
        <taxon>Eukaryota</taxon>
        <taxon>Fungi</taxon>
        <taxon>Dikarya</taxon>
        <taxon>Ascomycota</taxon>
        <taxon>Pezizomycotina</taxon>
        <taxon>Eurotiomycetes</taxon>
        <taxon>Eurotiomycetidae</taxon>
        <taxon>Eurotiales</taxon>
        <taxon>Aspergillaceae</taxon>
        <taxon>Aspergillus</taxon>
        <taxon>Aspergillus subgen. Circumdati</taxon>
    </lineage>
</organism>
<reference evidence="1" key="1">
    <citation type="submission" date="2018-02" db="EMBL/GenBank/DDBJ databases">
        <title>The genomes of Aspergillus section Nigri reveals drivers in fungal speciation.</title>
        <authorList>
            <consortium name="DOE Joint Genome Institute"/>
            <person name="Vesth T.C."/>
            <person name="Nybo J."/>
            <person name="Theobald S."/>
            <person name="Brandl J."/>
            <person name="Frisvad J.C."/>
            <person name="Nielsen K.F."/>
            <person name="Lyhne E.K."/>
            <person name="Kogle M.E."/>
            <person name="Kuo A."/>
            <person name="Riley R."/>
            <person name="Clum A."/>
            <person name="Nolan M."/>
            <person name="Lipzen A."/>
            <person name="Salamov A."/>
            <person name="Henrissat B."/>
            <person name="Wiebenga A."/>
            <person name="De vries R.P."/>
            <person name="Grigoriev I.V."/>
            <person name="Mortensen U.H."/>
            <person name="Andersen M.R."/>
            <person name="Baker S.E."/>
        </authorList>
    </citation>
    <scope>NUCLEOTIDE SEQUENCE</scope>
    <source>
        <strain evidence="1">CBS 121060</strain>
    </source>
</reference>
<dbReference type="Proteomes" id="UP000249661">
    <property type="component" value="Unassembled WGS sequence"/>
</dbReference>